<accession>A0A1Z5JCL4</accession>
<dbReference type="GO" id="GO:0000175">
    <property type="term" value="F:3'-5'-RNA exonuclease activity"/>
    <property type="evidence" value="ECO:0007669"/>
    <property type="project" value="TreeGrafter"/>
</dbReference>
<dbReference type="Proteomes" id="UP000198406">
    <property type="component" value="Unassembled WGS sequence"/>
</dbReference>
<proteinExistence type="predicted"/>
<evidence type="ECO:0000256" key="3">
    <source>
        <dbReference type="ARBA" id="ARBA00023239"/>
    </source>
</evidence>
<dbReference type="OrthoDB" id="49151at2759"/>
<dbReference type="InterPro" id="IPR027521">
    <property type="entry name" value="Usb1"/>
</dbReference>
<dbReference type="InParanoid" id="A0A1Z5JCL4"/>
<keyword evidence="3" id="KW-0456">Lyase</keyword>
<gene>
    <name evidence="7" type="ORF">FisN_7Lu137</name>
</gene>
<organism evidence="7 8">
    <name type="scientific">Fistulifera solaris</name>
    <name type="common">Oleaginous diatom</name>
    <dbReference type="NCBI Taxonomy" id="1519565"/>
    <lineage>
        <taxon>Eukaryota</taxon>
        <taxon>Sar</taxon>
        <taxon>Stramenopiles</taxon>
        <taxon>Ochrophyta</taxon>
        <taxon>Bacillariophyta</taxon>
        <taxon>Bacillariophyceae</taxon>
        <taxon>Bacillariophycidae</taxon>
        <taxon>Naviculales</taxon>
        <taxon>Naviculaceae</taxon>
        <taxon>Fistulifera</taxon>
    </lineage>
</organism>
<name>A0A1Z5JCL4_FISSO</name>
<evidence type="ECO:0000256" key="5">
    <source>
        <dbReference type="ARBA" id="ARBA00029543"/>
    </source>
</evidence>
<keyword evidence="2" id="KW-0378">Hydrolase</keyword>
<evidence type="ECO:0000256" key="2">
    <source>
        <dbReference type="ARBA" id="ARBA00022801"/>
    </source>
</evidence>
<dbReference type="PANTHER" id="PTHR13522:SF3">
    <property type="entry name" value="U6 SNRNA PHOSPHODIESTERASE 1"/>
    <property type="match status" value="1"/>
</dbReference>
<dbReference type="PANTHER" id="PTHR13522">
    <property type="entry name" value="U6 SNRNA PHOSPHODIESTERASE 1"/>
    <property type="match status" value="1"/>
</dbReference>
<sequence>MLNLLMDLLDEYDDSDSSETEIRQEKRLLSHNASPINANEPCKKQKRGQVSFVLPCDLSKQQLFERQQPHVPGNWAGHVFINIPQNIDLEREQQRAANAWKDRLENEGWTGPMLLHKEDDRKLLKGIHVSLSRPFYLQRGSIDSFLQSLRERFKYTEKGWFRLDYSEKGTKLFTNDDSTRTFLVWRIEDVENTLTMLVKDVDTVLERYGAAPYYHPPQFHVSVASIPGTCSAIKVLDRKSDEPGVAIPVSDIHCTFGTTEEFIIPLGTAGLSLGKG</sequence>
<dbReference type="AlphaFoldDB" id="A0A1Z5JCL4"/>
<dbReference type="GO" id="GO:0016829">
    <property type="term" value="F:lyase activity"/>
    <property type="evidence" value="ECO:0007669"/>
    <property type="project" value="UniProtKB-KW"/>
</dbReference>
<evidence type="ECO:0000313" key="8">
    <source>
        <dbReference type="Proteomes" id="UP000198406"/>
    </source>
</evidence>
<protein>
    <recommendedName>
        <fullName evidence="5">U6 snRNA phosphodiesterase 1</fullName>
    </recommendedName>
    <alternativeName>
        <fullName evidence="6">3'-5' RNA exonuclease USB1</fullName>
    </alternativeName>
</protein>
<evidence type="ECO:0000256" key="1">
    <source>
        <dbReference type="ARBA" id="ARBA00022722"/>
    </source>
</evidence>
<comment type="caution">
    <text evidence="7">The sequence shown here is derived from an EMBL/GenBank/DDBJ whole genome shotgun (WGS) entry which is preliminary data.</text>
</comment>
<dbReference type="Pfam" id="PF09749">
    <property type="entry name" value="HVSL"/>
    <property type="match status" value="1"/>
</dbReference>
<dbReference type="GO" id="GO:0034477">
    <property type="term" value="P:U6 snRNA 3'-end processing"/>
    <property type="evidence" value="ECO:0007669"/>
    <property type="project" value="InterPro"/>
</dbReference>
<keyword evidence="4" id="KW-0539">Nucleus</keyword>
<evidence type="ECO:0000256" key="6">
    <source>
        <dbReference type="ARBA" id="ARBA00030030"/>
    </source>
</evidence>
<reference evidence="7 8" key="1">
    <citation type="journal article" date="2015" name="Plant Cell">
        <title>Oil accumulation by the oleaginous diatom Fistulifera solaris as revealed by the genome and transcriptome.</title>
        <authorList>
            <person name="Tanaka T."/>
            <person name="Maeda Y."/>
            <person name="Veluchamy A."/>
            <person name="Tanaka M."/>
            <person name="Abida H."/>
            <person name="Marechal E."/>
            <person name="Bowler C."/>
            <person name="Muto M."/>
            <person name="Sunaga Y."/>
            <person name="Tanaka M."/>
            <person name="Yoshino T."/>
            <person name="Taniguchi T."/>
            <person name="Fukuda Y."/>
            <person name="Nemoto M."/>
            <person name="Matsumoto M."/>
            <person name="Wong P.S."/>
            <person name="Aburatani S."/>
            <person name="Fujibuchi W."/>
        </authorList>
    </citation>
    <scope>NUCLEOTIDE SEQUENCE [LARGE SCALE GENOMIC DNA]</scope>
    <source>
        <strain evidence="7 8">JPCC DA0580</strain>
    </source>
</reference>
<dbReference type="EMBL" id="BDSP01000044">
    <property type="protein sequence ID" value="GAX11744.1"/>
    <property type="molecule type" value="Genomic_DNA"/>
</dbReference>
<evidence type="ECO:0000313" key="7">
    <source>
        <dbReference type="EMBL" id="GAX11744.1"/>
    </source>
</evidence>
<dbReference type="GO" id="GO:0005634">
    <property type="term" value="C:nucleus"/>
    <property type="evidence" value="ECO:0007669"/>
    <property type="project" value="TreeGrafter"/>
</dbReference>
<dbReference type="Gene3D" id="3.90.1140.10">
    <property type="entry name" value="Cyclic phosphodiesterase"/>
    <property type="match status" value="1"/>
</dbReference>
<keyword evidence="1" id="KW-0540">Nuclease</keyword>
<evidence type="ECO:0000256" key="4">
    <source>
        <dbReference type="ARBA" id="ARBA00023242"/>
    </source>
</evidence>
<keyword evidence="8" id="KW-1185">Reference proteome</keyword>